<dbReference type="PROSITE" id="PS51257">
    <property type="entry name" value="PROKAR_LIPOPROTEIN"/>
    <property type="match status" value="1"/>
</dbReference>
<dbReference type="EMBL" id="PZQS01000007">
    <property type="protein sequence ID" value="PVD27523.1"/>
    <property type="molecule type" value="Genomic_DNA"/>
</dbReference>
<feature type="domain" description="Ig-like" evidence="2">
    <location>
        <begin position="119"/>
        <end position="198"/>
    </location>
</feature>
<dbReference type="Gene3D" id="2.60.40.10">
    <property type="entry name" value="Immunoglobulins"/>
    <property type="match status" value="1"/>
</dbReference>
<reference evidence="3 4" key="1">
    <citation type="submission" date="2018-04" db="EMBL/GenBank/DDBJ databases">
        <title>The genome of golden apple snail Pomacea canaliculata provides insight into stress tolerance and invasive adaptation.</title>
        <authorList>
            <person name="Liu C."/>
            <person name="Liu B."/>
            <person name="Ren Y."/>
            <person name="Zhang Y."/>
            <person name="Wang H."/>
            <person name="Li S."/>
            <person name="Jiang F."/>
            <person name="Yin L."/>
            <person name="Zhang G."/>
            <person name="Qian W."/>
            <person name="Fan W."/>
        </authorList>
    </citation>
    <scope>NUCLEOTIDE SEQUENCE [LARGE SCALE GENOMIC DNA]</scope>
    <source>
        <strain evidence="3">SZHN2017</strain>
        <tissue evidence="3">Muscle</tissue>
    </source>
</reference>
<gene>
    <name evidence="3" type="ORF">C0Q70_12685</name>
</gene>
<keyword evidence="4" id="KW-1185">Reference proteome</keyword>
<feature type="compositionally biased region" description="Basic and acidic residues" evidence="1">
    <location>
        <begin position="222"/>
        <end position="233"/>
    </location>
</feature>
<evidence type="ECO:0000313" key="4">
    <source>
        <dbReference type="Proteomes" id="UP000245119"/>
    </source>
</evidence>
<accession>A0A2T7P2A8</accession>
<sequence>MGGSSRFSGPASPGDLSIFCPRVVLLGSSFVVACETETAGSPSAIVRLEGEKDRQKVIRSVPRSANGTQFRCHVTWGGDTNSTSYYTLLVACKGLWIDICVLPHRHLLTPVYKPSIDGPDIVSIRSSSPSNSANTSLVCSASEAYPAVIYSWQGACAEVTTSVDGSTCLVSRPISDTDVITCTAVNSLFDISVTTSYSPGLTGGCNVRQHHYGQRRAASLHGPRDERSSRQNEDMSSSRVSPDLLTVDYRQVPGCEQNGDDGSYNHSDSTSDDRSDDS</sequence>
<evidence type="ECO:0000256" key="1">
    <source>
        <dbReference type="SAM" id="MobiDB-lite"/>
    </source>
</evidence>
<dbReference type="PROSITE" id="PS50835">
    <property type="entry name" value="IG_LIKE"/>
    <property type="match status" value="1"/>
</dbReference>
<protein>
    <recommendedName>
        <fullName evidence="2">Ig-like domain-containing protein</fullName>
    </recommendedName>
</protein>
<dbReference type="AlphaFoldDB" id="A0A2T7P2A8"/>
<comment type="caution">
    <text evidence="3">The sequence shown here is derived from an EMBL/GenBank/DDBJ whole genome shotgun (WGS) entry which is preliminary data.</text>
</comment>
<dbReference type="Proteomes" id="UP000245119">
    <property type="component" value="Linkage Group LG7"/>
</dbReference>
<dbReference type="InterPro" id="IPR013783">
    <property type="entry name" value="Ig-like_fold"/>
</dbReference>
<dbReference type="InterPro" id="IPR007110">
    <property type="entry name" value="Ig-like_dom"/>
</dbReference>
<evidence type="ECO:0000313" key="3">
    <source>
        <dbReference type="EMBL" id="PVD27523.1"/>
    </source>
</evidence>
<organism evidence="3 4">
    <name type="scientific">Pomacea canaliculata</name>
    <name type="common">Golden apple snail</name>
    <dbReference type="NCBI Taxonomy" id="400727"/>
    <lineage>
        <taxon>Eukaryota</taxon>
        <taxon>Metazoa</taxon>
        <taxon>Spiralia</taxon>
        <taxon>Lophotrochozoa</taxon>
        <taxon>Mollusca</taxon>
        <taxon>Gastropoda</taxon>
        <taxon>Caenogastropoda</taxon>
        <taxon>Architaenioglossa</taxon>
        <taxon>Ampullarioidea</taxon>
        <taxon>Ampullariidae</taxon>
        <taxon>Pomacea</taxon>
    </lineage>
</organism>
<feature type="compositionally biased region" description="Basic and acidic residues" evidence="1">
    <location>
        <begin position="269"/>
        <end position="278"/>
    </location>
</feature>
<name>A0A2T7P2A8_POMCA</name>
<proteinExistence type="predicted"/>
<evidence type="ECO:0000259" key="2">
    <source>
        <dbReference type="PROSITE" id="PS50835"/>
    </source>
</evidence>
<feature type="region of interest" description="Disordered" evidence="1">
    <location>
        <begin position="214"/>
        <end position="278"/>
    </location>
</feature>
<dbReference type="OrthoDB" id="6215606at2759"/>